<sequence>MELNKIKKTTLVLIILNFFSFLSSFFLFINTNNYNILSYSYIINIILTIIIFINEKKRLTSLLFLFNISQYLFIGGRIITFPFLEHELNSPFDLEFMTNFYSSTNNSIYVYSIIFLFNFLINLFYFFIKINNNKKNTIWLNILVCPIFFFYILLFLLLSISEFNLYLKTKDLGYLARYSYQSEQYSSGNSTLLILFYTFLGLLFCFRNKKIIIFSYLLLLIYSFIIILGGQRGPFISAIMMGIWLYGINKNISLKKLMSLFFLLFLFLIIIMGISSRGVNGDINNYVYLLEMFIYKQGVTLGVISYSISDFQNFPIMAYVNSLIPGATRIYSLFIDNQLSLPDLGFGPFVSHTANNVMFQEGYGLGWSILLNLYLFSFNNPLIFIFFCFLFSYFLNKLDNCFYHDYWFGLSGTLATKIVFSPRDDLKNIIHFAIFFTIAYFLLKIINTTLLRYRN</sequence>
<dbReference type="AlphaFoldDB" id="A0A385JMG9"/>
<evidence type="ECO:0000313" key="1">
    <source>
        <dbReference type="EMBL" id="AXY99476.1"/>
    </source>
</evidence>
<proteinExistence type="predicted"/>
<dbReference type="InterPro" id="IPR029468">
    <property type="entry name" value="O-ag_pol_Wzy"/>
</dbReference>
<dbReference type="EMBL" id="KY710695">
    <property type="protein sequence ID" value="AXY99476.1"/>
    <property type="molecule type" value="Genomic_DNA"/>
</dbReference>
<dbReference type="Pfam" id="PF14296">
    <property type="entry name" value="O-ag_pol_Wzy"/>
    <property type="match status" value="1"/>
</dbReference>
<name>A0A385JMG9_PROMI</name>
<protein>
    <submittedName>
        <fullName evidence="1">Wzy</fullName>
    </submittedName>
</protein>
<dbReference type="RefSeq" id="WP_017628692.1">
    <property type="nucleotide sequence ID" value="NZ_CAXOOQ010000006.1"/>
</dbReference>
<reference evidence="1" key="1">
    <citation type="journal article" date="2017" name="PLoS ONE">
        <title>Genetic diversity of the O antigens of Proteus species and the development of a suspension array for molecular serotyping.</title>
        <authorList>
            <person name="Yu X."/>
            <person name="Torzewska A."/>
            <person name="Zhang X."/>
            <person name="Yin Z."/>
            <person name="Drzewiecka D."/>
            <person name="Cao H."/>
            <person name="Liu B."/>
            <person name="Knirel Y.A."/>
            <person name="Rozalski A."/>
            <person name="Wang L."/>
        </authorList>
    </citation>
    <scope>NUCLEOTIDE SEQUENCE</scope>
    <source>
        <strain evidence="1">PrK 31/57</strain>
    </source>
</reference>
<organism evidence="1">
    <name type="scientific">Proteus mirabilis</name>
    <dbReference type="NCBI Taxonomy" id="584"/>
    <lineage>
        <taxon>Bacteria</taxon>
        <taxon>Pseudomonadati</taxon>
        <taxon>Pseudomonadota</taxon>
        <taxon>Gammaproteobacteria</taxon>
        <taxon>Enterobacterales</taxon>
        <taxon>Morganellaceae</taxon>
        <taxon>Proteus</taxon>
    </lineage>
</organism>
<accession>A0A385JMG9</accession>